<name>A0A1H6KC79_RUMFL</name>
<keyword evidence="1" id="KW-0812">Transmembrane</keyword>
<keyword evidence="1" id="KW-0472">Membrane</keyword>
<dbReference type="AlphaFoldDB" id="A0A1H6KC79"/>
<dbReference type="Proteomes" id="UP000183190">
    <property type="component" value="Unassembled WGS sequence"/>
</dbReference>
<sequence>MKFKIRHETRAFLYGIIIPWGVAAAVFLLFVFFGFTVFDELPAKIFLGILILCGAVEIISILLYIAEKIFGAKIIIESDHIKVRMFLRRRNIRFDDIADAKYRHYYDRTEEKNNPYSILTQCADANYPTAPIIRSQIIFYLLSGKVFRLNDAATNYKWKRNLWITDPEIDPDGDVKLYQAYLCYRSAWHKYYNTGENALKYDIN</sequence>
<feature type="transmembrane region" description="Helical" evidence="1">
    <location>
        <begin position="12"/>
        <end position="33"/>
    </location>
</feature>
<feature type="transmembrane region" description="Helical" evidence="1">
    <location>
        <begin position="45"/>
        <end position="66"/>
    </location>
</feature>
<keyword evidence="1" id="KW-1133">Transmembrane helix</keyword>
<organism evidence="2 3">
    <name type="scientific">Ruminococcus flavefaciens</name>
    <dbReference type="NCBI Taxonomy" id="1265"/>
    <lineage>
        <taxon>Bacteria</taxon>
        <taxon>Bacillati</taxon>
        <taxon>Bacillota</taxon>
        <taxon>Clostridia</taxon>
        <taxon>Eubacteriales</taxon>
        <taxon>Oscillospiraceae</taxon>
        <taxon>Ruminococcus</taxon>
    </lineage>
</organism>
<evidence type="ECO:0000256" key="1">
    <source>
        <dbReference type="SAM" id="Phobius"/>
    </source>
</evidence>
<dbReference type="RefSeq" id="WP_074717273.1">
    <property type="nucleotide sequence ID" value="NZ_FNWV01000007.1"/>
</dbReference>
<evidence type="ECO:0000313" key="3">
    <source>
        <dbReference type="Proteomes" id="UP000183190"/>
    </source>
</evidence>
<reference evidence="2 3" key="1">
    <citation type="submission" date="2016-10" db="EMBL/GenBank/DDBJ databases">
        <authorList>
            <person name="de Groot N.N."/>
        </authorList>
    </citation>
    <scope>NUCLEOTIDE SEQUENCE [LARGE SCALE GENOMIC DNA]</scope>
    <source>
        <strain evidence="2 3">YAD2003</strain>
    </source>
</reference>
<proteinExistence type="predicted"/>
<gene>
    <name evidence="2" type="ORF">SAMN02910265_02174</name>
</gene>
<evidence type="ECO:0000313" key="2">
    <source>
        <dbReference type="EMBL" id="SEH69383.1"/>
    </source>
</evidence>
<dbReference type="EMBL" id="FNWV01000007">
    <property type="protein sequence ID" value="SEH69383.1"/>
    <property type="molecule type" value="Genomic_DNA"/>
</dbReference>
<protein>
    <submittedName>
        <fullName evidence="2">Uncharacterized protein</fullName>
    </submittedName>
</protein>
<accession>A0A1H6KC79</accession>
<dbReference type="OrthoDB" id="1820082at2"/>